<proteinExistence type="predicted"/>
<dbReference type="AlphaFoldDB" id="E5X1B0"/>
<dbReference type="Proteomes" id="UP000003246">
    <property type="component" value="Unassembled WGS sequence"/>
</dbReference>
<sequence length="83" mass="9768">METINKQEYIEYLQNLLVASYTMKPTPFRSMEDGLEEIATNRGQDKNQARADVRQILSLRKALMRFLKKIVEERFQNSATDKN</sequence>
<accession>E5X1B0</accession>
<name>E5X1B0_9BACE</name>
<comment type="caution">
    <text evidence="1">The sequence shown here is derived from an EMBL/GenBank/DDBJ whole genome shotgun (WGS) entry which is preliminary data.</text>
</comment>
<dbReference type="RefSeq" id="WP_004294634.1">
    <property type="nucleotide sequence ID" value="NZ_AKBX01000006.1"/>
</dbReference>
<dbReference type="EMBL" id="ACWG01000033">
    <property type="protein sequence ID" value="EFV29215.1"/>
    <property type="molecule type" value="Genomic_DNA"/>
</dbReference>
<dbReference type="HOGENOM" id="CLU_2535569_0_0_10"/>
<organism evidence="1 2">
    <name type="scientific">Bacteroides eggerthii 1_2_48FAA</name>
    <dbReference type="NCBI Taxonomy" id="665953"/>
    <lineage>
        <taxon>Bacteria</taxon>
        <taxon>Pseudomonadati</taxon>
        <taxon>Bacteroidota</taxon>
        <taxon>Bacteroidia</taxon>
        <taxon>Bacteroidales</taxon>
        <taxon>Bacteroidaceae</taxon>
        <taxon>Bacteroides</taxon>
    </lineage>
</organism>
<evidence type="ECO:0000313" key="2">
    <source>
        <dbReference type="Proteomes" id="UP000003246"/>
    </source>
</evidence>
<evidence type="ECO:0000313" key="1">
    <source>
        <dbReference type="EMBL" id="EFV29215.1"/>
    </source>
</evidence>
<reference evidence="1 2" key="1">
    <citation type="submission" date="2010-10" db="EMBL/GenBank/DDBJ databases">
        <title>The Genome Sequence of Bacteroides eggerthii strain 1_2_48FAA.</title>
        <authorList>
            <consortium name="The Broad Institute Genome Sequencing Platform"/>
            <person name="Ward D."/>
            <person name="Earl A."/>
            <person name="Feldgarden M."/>
            <person name="Young S.K."/>
            <person name="Gargeya S."/>
            <person name="Zeng Q."/>
            <person name="Alvarado L."/>
            <person name="Berlin A."/>
            <person name="Bochicchio J."/>
            <person name="Chapman S.B."/>
            <person name="Chen Z."/>
            <person name="Freedman E."/>
            <person name="Gellesch M."/>
            <person name="Goldberg J."/>
            <person name="Griggs A."/>
            <person name="Gujja S."/>
            <person name="Heilman E."/>
            <person name="Heiman D."/>
            <person name="Howarth C."/>
            <person name="Mehta T."/>
            <person name="Neiman D."/>
            <person name="Pearson M."/>
            <person name="Roberts A."/>
            <person name="Saif S."/>
            <person name="Shea T."/>
            <person name="Shenoy N."/>
            <person name="Sisk P."/>
            <person name="Stolte C."/>
            <person name="Sykes S."/>
            <person name="White J."/>
            <person name="Yandava C."/>
            <person name="Allen-Vercoe E."/>
            <person name="Ambrose C."/>
            <person name="Strauss J."/>
            <person name="Daigneault M."/>
            <person name="Haas B."/>
            <person name="Nusbaum C."/>
            <person name="Birren B."/>
        </authorList>
    </citation>
    <scope>NUCLEOTIDE SEQUENCE [LARGE SCALE GENOMIC DNA]</scope>
    <source>
        <strain evidence="1 2">1_2_48FAA</strain>
    </source>
</reference>
<gene>
    <name evidence="1" type="ORF">HMPREF1016_02716</name>
</gene>
<protein>
    <submittedName>
        <fullName evidence="1">Uncharacterized protein</fullName>
    </submittedName>
</protein>